<dbReference type="EMBL" id="CP131059">
    <property type="protein sequence ID" value="WNY23296.1"/>
    <property type="molecule type" value="Genomic_DNA"/>
</dbReference>
<name>A0AA96V886_9EURY</name>
<keyword evidence="2" id="KW-1185">Reference proteome</keyword>
<gene>
    <name evidence="1" type="ORF">MmiHf6_06010</name>
</gene>
<accession>A0AA96V886</accession>
<dbReference type="KEGG" id="mehf:MmiHf6_06010"/>
<evidence type="ECO:0000313" key="1">
    <source>
        <dbReference type="EMBL" id="WNY23296.1"/>
    </source>
</evidence>
<dbReference type="PROSITE" id="PS51257">
    <property type="entry name" value="PROKAR_LIPOPROTEIN"/>
    <property type="match status" value="1"/>
</dbReference>
<reference evidence="1 2" key="1">
    <citation type="submission" date="2023-07" db="EMBL/GenBank/DDBJ databases">
        <title>Closed genoem sequence of Methanomicrococcus sp. Hf6.</title>
        <authorList>
            <person name="Poehlein A."/>
            <person name="Protasov E."/>
            <person name="Platt K."/>
            <person name="Reeh H."/>
            <person name="Daniel R."/>
            <person name="Brune A."/>
        </authorList>
    </citation>
    <scope>NUCLEOTIDE SEQUENCE [LARGE SCALE GENOMIC DNA]</scope>
    <source>
        <strain evidence="1 2">Hf6</strain>
    </source>
</reference>
<protein>
    <submittedName>
        <fullName evidence="1">Uncharacterized protein</fullName>
    </submittedName>
</protein>
<dbReference type="Proteomes" id="UP001302978">
    <property type="component" value="Chromosome"/>
</dbReference>
<organism evidence="1 2">
    <name type="scientific">Methanimicrococcus hongohii</name>
    <dbReference type="NCBI Taxonomy" id="3028295"/>
    <lineage>
        <taxon>Archaea</taxon>
        <taxon>Methanobacteriati</taxon>
        <taxon>Methanobacteriota</taxon>
        <taxon>Stenosarchaea group</taxon>
        <taxon>Methanomicrobia</taxon>
        <taxon>Methanosarcinales</taxon>
        <taxon>Methanosarcinaceae</taxon>
        <taxon>Methanimicrococcus</taxon>
    </lineage>
</organism>
<evidence type="ECO:0000313" key="2">
    <source>
        <dbReference type="Proteomes" id="UP001302978"/>
    </source>
</evidence>
<proteinExistence type="predicted"/>
<sequence>MSKIFTFLFLTIIISAALFSSGCLSDKQEDSEEEIIVLREYRLAQFTGDLYLLFSFTEDTETESWLLEANPEGIVFCDDMGHIIPESFSIEKESIRYPSGPHLWNFSGQKNGTVELDFKLTDLSDKFVKEEFIYQIEVAENNRVMKLLSVLQVKTINNPLETGLKIEENKTVNITLEEQLDSAGEWILETVEYGKLKMISEETFISESGETNIHNWKFEGETQGSVRLTYRSNWSETVKCEIHYDVYINEDMTIELINAEYNKYTYE</sequence>
<dbReference type="AlphaFoldDB" id="A0AA96V886"/>